<reference evidence="9" key="1">
    <citation type="journal article" date="2015" name="BMC Genomics">
        <title>Genomic and transcriptomic analysis of the endophytic fungus Pestalotiopsis fici reveals its lifestyle and high potential for synthesis of natural products.</title>
        <authorList>
            <person name="Wang X."/>
            <person name="Zhang X."/>
            <person name="Liu L."/>
            <person name="Xiang M."/>
            <person name="Wang W."/>
            <person name="Sun X."/>
            <person name="Che Y."/>
            <person name="Guo L."/>
            <person name="Liu G."/>
            <person name="Guo L."/>
            <person name="Wang C."/>
            <person name="Yin W.B."/>
            <person name="Stadler M."/>
            <person name="Zhang X."/>
            <person name="Liu X."/>
        </authorList>
    </citation>
    <scope>NUCLEOTIDE SEQUENCE [LARGE SCALE GENOMIC DNA]</scope>
    <source>
        <strain evidence="9">W106-1 / CGMCC3.15140</strain>
    </source>
</reference>
<keyword evidence="9" id="KW-1185">Reference proteome</keyword>
<evidence type="ECO:0000313" key="9">
    <source>
        <dbReference type="Proteomes" id="UP000030651"/>
    </source>
</evidence>
<dbReference type="EMBL" id="KI912110">
    <property type="protein sequence ID" value="ETS85959.1"/>
    <property type="molecule type" value="Genomic_DNA"/>
</dbReference>
<feature type="transmembrane region" description="Helical" evidence="6">
    <location>
        <begin position="215"/>
        <end position="235"/>
    </location>
</feature>
<feature type="transmembrane region" description="Helical" evidence="6">
    <location>
        <begin position="96"/>
        <end position="117"/>
    </location>
</feature>
<proteinExistence type="inferred from homology"/>
<dbReference type="GeneID" id="19268997"/>
<evidence type="ECO:0000256" key="2">
    <source>
        <dbReference type="ARBA" id="ARBA00022692"/>
    </source>
</evidence>
<evidence type="ECO:0000256" key="3">
    <source>
        <dbReference type="ARBA" id="ARBA00022989"/>
    </source>
</evidence>
<dbReference type="OMA" id="HWEIHSS"/>
<dbReference type="RefSeq" id="XP_007830756.1">
    <property type="nucleotide sequence ID" value="XM_007832565.1"/>
</dbReference>
<dbReference type="eggNOG" id="ENOG502SJK4">
    <property type="taxonomic scope" value="Eukaryota"/>
</dbReference>
<organism evidence="8 9">
    <name type="scientific">Pestalotiopsis fici (strain W106-1 / CGMCC3.15140)</name>
    <dbReference type="NCBI Taxonomy" id="1229662"/>
    <lineage>
        <taxon>Eukaryota</taxon>
        <taxon>Fungi</taxon>
        <taxon>Dikarya</taxon>
        <taxon>Ascomycota</taxon>
        <taxon>Pezizomycotina</taxon>
        <taxon>Sordariomycetes</taxon>
        <taxon>Xylariomycetidae</taxon>
        <taxon>Amphisphaeriales</taxon>
        <taxon>Sporocadaceae</taxon>
        <taxon>Pestalotiopsis</taxon>
    </lineage>
</organism>
<gene>
    <name evidence="8" type="ORF">PFICI_03984</name>
</gene>
<dbReference type="AlphaFoldDB" id="W3XIW8"/>
<feature type="transmembrane region" description="Helical" evidence="6">
    <location>
        <begin position="255"/>
        <end position="277"/>
    </location>
</feature>
<dbReference type="InterPro" id="IPR052337">
    <property type="entry name" value="SAT4-like"/>
</dbReference>
<dbReference type="InParanoid" id="W3XIW8"/>
<dbReference type="KEGG" id="pfy:PFICI_03984"/>
<feature type="transmembrane region" description="Helical" evidence="6">
    <location>
        <begin position="179"/>
        <end position="203"/>
    </location>
</feature>
<dbReference type="PANTHER" id="PTHR33048">
    <property type="entry name" value="PTH11-LIKE INTEGRAL MEMBRANE PROTEIN (AFU_ORTHOLOGUE AFUA_5G11245)"/>
    <property type="match status" value="1"/>
</dbReference>
<evidence type="ECO:0000256" key="1">
    <source>
        <dbReference type="ARBA" id="ARBA00004141"/>
    </source>
</evidence>
<feature type="transmembrane region" description="Helical" evidence="6">
    <location>
        <begin position="22"/>
        <end position="42"/>
    </location>
</feature>
<keyword evidence="2 6" id="KW-0812">Transmembrane</keyword>
<dbReference type="InterPro" id="IPR049326">
    <property type="entry name" value="Rhodopsin_dom_fungi"/>
</dbReference>
<keyword evidence="4 6" id="KW-0472">Membrane</keyword>
<name>W3XIW8_PESFW</name>
<evidence type="ECO:0000259" key="7">
    <source>
        <dbReference type="Pfam" id="PF20684"/>
    </source>
</evidence>
<dbReference type="GO" id="GO:0016020">
    <property type="term" value="C:membrane"/>
    <property type="evidence" value="ECO:0007669"/>
    <property type="project" value="UniProtKB-SubCell"/>
</dbReference>
<comment type="similarity">
    <text evidence="5">Belongs to the SAT4 family.</text>
</comment>
<sequence>MESRSETLLGELPVNAAGKADLGVETVFVALAILTTGLRLWSRHLIRASLQINDVLIIAALTLLVIRYIIAMILVLKCGLGLHADEIERVAGPEMIVLFRKLVVAIDLMWLTLVALVKTSILHFYASIFRHNTFCRVVYGVIALVVAFWCAAFFSDLFFCRPVQKSWLPETPGECGNSILMYIVLASTDLTIDVIILLLPMPVLWGLQLPTPKKIALTFVFGLGFGIIAITSVRIKYFFELDPADITYTFSKITLLSSMVPILGIINANLPILGPAFKRIFNSSLLTTTVKKSTLTTSSGSQFRRIADGEYPLVNIDAAPESRSTYEAGISGISVTKEFNLQTEVKRKESGSPFHD</sequence>
<evidence type="ECO:0000256" key="6">
    <source>
        <dbReference type="SAM" id="Phobius"/>
    </source>
</evidence>
<accession>W3XIW8</accession>
<keyword evidence="3 6" id="KW-1133">Transmembrane helix</keyword>
<evidence type="ECO:0000256" key="4">
    <source>
        <dbReference type="ARBA" id="ARBA00023136"/>
    </source>
</evidence>
<dbReference type="HOGENOM" id="CLU_028200_0_1_1"/>
<feature type="transmembrane region" description="Helical" evidence="6">
    <location>
        <begin position="54"/>
        <end position="76"/>
    </location>
</feature>
<evidence type="ECO:0000256" key="5">
    <source>
        <dbReference type="ARBA" id="ARBA00038359"/>
    </source>
</evidence>
<dbReference type="Proteomes" id="UP000030651">
    <property type="component" value="Unassembled WGS sequence"/>
</dbReference>
<dbReference type="OrthoDB" id="5329176at2759"/>
<comment type="subcellular location">
    <subcellularLocation>
        <location evidence="1">Membrane</location>
        <topology evidence="1">Multi-pass membrane protein</topology>
    </subcellularLocation>
</comment>
<feature type="transmembrane region" description="Helical" evidence="6">
    <location>
        <begin position="137"/>
        <end position="159"/>
    </location>
</feature>
<evidence type="ECO:0000313" key="8">
    <source>
        <dbReference type="EMBL" id="ETS85959.1"/>
    </source>
</evidence>
<feature type="domain" description="Rhodopsin" evidence="7">
    <location>
        <begin position="38"/>
        <end position="279"/>
    </location>
</feature>
<dbReference type="Pfam" id="PF20684">
    <property type="entry name" value="Fung_rhodopsin"/>
    <property type="match status" value="1"/>
</dbReference>
<protein>
    <recommendedName>
        <fullName evidence="7">Rhodopsin domain-containing protein</fullName>
    </recommendedName>
</protein>
<dbReference type="PANTHER" id="PTHR33048:SF57">
    <property type="entry name" value="INTEGRAL MEMBRANE PROTEIN-RELATED"/>
    <property type="match status" value="1"/>
</dbReference>